<proteinExistence type="predicted"/>
<accession>A0ABX6IF86</accession>
<feature type="domain" description="Mammalian cell entry C-terminal" evidence="3">
    <location>
        <begin position="124"/>
        <end position="241"/>
    </location>
</feature>
<protein>
    <submittedName>
        <fullName evidence="4">MCE family protein</fullName>
    </submittedName>
</protein>
<dbReference type="InterPro" id="IPR003399">
    <property type="entry name" value="Mce/MlaD"/>
</dbReference>
<dbReference type="InterPro" id="IPR052336">
    <property type="entry name" value="MlaD_Phospholipid_Transporter"/>
</dbReference>
<dbReference type="InterPro" id="IPR024516">
    <property type="entry name" value="Mce_C"/>
</dbReference>
<keyword evidence="1" id="KW-1133">Transmembrane helix</keyword>
<evidence type="ECO:0000259" key="3">
    <source>
        <dbReference type="Pfam" id="PF11887"/>
    </source>
</evidence>
<reference evidence="4" key="1">
    <citation type="journal article" date="2021" name="Nat. Microbiol.">
        <title>Cocultivation of an ultrasmall environmental parasitic bacterium with lytic ability against bacteria associated with wastewater foams.</title>
        <authorList>
            <person name="Batinovic S."/>
            <person name="Rose J.J.A."/>
            <person name="Ratcliffe J."/>
            <person name="Seviour R.J."/>
            <person name="Petrovski S."/>
        </authorList>
    </citation>
    <scope>NUCLEOTIDE SEQUENCE</scope>
    <source>
        <strain evidence="4">CON9</strain>
    </source>
</reference>
<sequence length="336" mass="36157">MRSIRSLVIKIGIFAAVMALILVGVLRTIEKPVRGDVTGYTALFTDANGLRVGNDVREFGVGVGKVTGISLRGTDAEVTFDLVKTHRVAKDATFAIRYQNLTGQRYIDIQQSTLTDTQKADLRTPGSTIDTGRTVPSFDVTTLFNGLEPVLRQLSPQELNKFTGSLYAVIEGDGNGIGPALAAVEQLSNYAVDRQQVISVLIRNLSRVSDQIGGGAADAMALIKQLTTLFLQLKEKVPLLAQFADEIPPILFPLEHMLKVLGLDGDPNPDIDRLLSQAFPSPEDTIASLNRLPGFLQFLAAVTPEAGRFTCSKGTATPPAALTVLLGNQRITLCRA</sequence>
<keyword evidence="5" id="KW-1185">Reference proteome</keyword>
<evidence type="ECO:0000313" key="4">
    <source>
        <dbReference type="EMBL" id="QHN33989.1"/>
    </source>
</evidence>
<dbReference type="Proteomes" id="UP001059836">
    <property type="component" value="Chromosome"/>
</dbReference>
<evidence type="ECO:0000313" key="5">
    <source>
        <dbReference type="Proteomes" id="UP001059836"/>
    </source>
</evidence>
<dbReference type="EMBL" id="CP045809">
    <property type="protein sequence ID" value="QHN33989.1"/>
    <property type="molecule type" value="Genomic_DNA"/>
</dbReference>
<feature type="domain" description="Mce/MlaD" evidence="2">
    <location>
        <begin position="40"/>
        <end position="111"/>
    </location>
</feature>
<keyword evidence="1" id="KW-0472">Membrane</keyword>
<dbReference type="PANTHER" id="PTHR33371">
    <property type="entry name" value="INTERMEMBRANE PHOSPHOLIPID TRANSPORT SYSTEM BINDING PROTEIN MLAD-RELATED"/>
    <property type="match status" value="1"/>
</dbReference>
<evidence type="ECO:0000256" key="1">
    <source>
        <dbReference type="SAM" id="Phobius"/>
    </source>
</evidence>
<gene>
    <name evidence="4" type="ORF">GII31_02755</name>
</gene>
<dbReference type="RefSeq" id="WP_213246601.1">
    <property type="nucleotide sequence ID" value="NZ_CP045806.1"/>
</dbReference>
<keyword evidence="1" id="KW-0812">Transmembrane</keyword>
<dbReference type="PANTHER" id="PTHR33371:SF17">
    <property type="entry name" value="MCE-FAMILY PROTEIN MCE1B"/>
    <property type="match status" value="1"/>
</dbReference>
<dbReference type="Pfam" id="PF02470">
    <property type="entry name" value="MlaD"/>
    <property type="match status" value="1"/>
</dbReference>
<feature type="transmembrane region" description="Helical" evidence="1">
    <location>
        <begin position="7"/>
        <end position="26"/>
    </location>
</feature>
<organism evidence="4 5">
    <name type="scientific">Gordonia pseudamarae</name>
    <dbReference type="NCBI Taxonomy" id="2831662"/>
    <lineage>
        <taxon>Bacteria</taxon>
        <taxon>Bacillati</taxon>
        <taxon>Actinomycetota</taxon>
        <taxon>Actinomycetes</taxon>
        <taxon>Mycobacteriales</taxon>
        <taxon>Gordoniaceae</taxon>
        <taxon>Gordonia</taxon>
    </lineage>
</organism>
<name>A0ABX6IF86_9ACTN</name>
<dbReference type="Pfam" id="PF11887">
    <property type="entry name" value="Mce4_CUP1"/>
    <property type="match status" value="1"/>
</dbReference>
<evidence type="ECO:0000259" key="2">
    <source>
        <dbReference type="Pfam" id="PF02470"/>
    </source>
</evidence>